<dbReference type="GO" id="GO:0006355">
    <property type="term" value="P:regulation of DNA-templated transcription"/>
    <property type="evidence" value="ECO:0007669"/>
    <property type="project" value="InterPro"/>
</dbReference>
<keyword evidence="6" id="KW-0804">Transcription</keyword>
<evidence type="ECO:0000256" key="9">
    <source>
        <dbReference type="PROSITE-ProRule" id="PRU01091"/>
    </source>
</evidence>
<dbReference type="SMART" id="SM00862">
    <property type="entry name" value="Trans_reg_C"/>
    <property type="match status" value="1"/>
</dbReference>
<feature type="domain" description="Response regulatory" evidence="10">
    <location>
        <begin position="4"/>
        <end position="117"/>
    </location>
</feature>
<dbReference type="SUPFAM" id="SSF52172">
    <property type="entry name" value="CheY-like"/>
    <property type="match status" value="1"/>
</dbReference>
<organism evidence="12 13">
    <name type="scientific">Faecalicatena contorta</name>
    <dbReference type="NCBI Taxonomy" id="39482"/>
    <lineage>
        <taxon>Bacteria</taxon>
        <taxon>Bacillati</taxon>
        <taxon>Bacillota</taxon>
        <taxon>Clostridia</taxon>
        <taxon>Lachnospirales</taxon>
        <taxon>Lachnospiraceae</taxon>
        <taxon>Faecalicatena</taxon>
    </lineage>
</organism>
<reference evidence="12 13" key="1">
    <citation type="submission" date="2015-09" db="EMBL/GenBank/DDBJ databases">
        <authorList>
            <consortium name="Pathogen Informatics"/>
        </authorList>
    </citation>
    <scope>NUCLEOTIDE SEQUENCE [LARGE SCALE GENOMIC DNA]</scope>
    <source>
        <strain evidence="12 13">2789STDY5834876</strain>
    </source>
</reference>
<evidence type="ECO:0000259" key="10">
    <source>
        <dbReference type="PROSITE" id="PS50110"/>
    </source>
</evidence>
<comment type="function">
    <text evidence="7">May play the central regulatory role in sporulation. It may be an element of the effector pathway responsible for the activation of sporulation genes in response to nutritional stress. Spo0A may act in concert with spo0H (a sigma factor) to control the expression of some genes that are critical to the sporulation process.</text>
</comment>
<dbReference type="CDD" id="cd00383">
    <property type="entry name" value="trans_reg_C"/>
    <property type="match status" value="1"/>
</dbReference>
<dbReference type="Gene3D" id="3.40.50.2300">
    <property type="match status" value="1"/>
</dbReference>
<evidence type="ECO:0000256" key="5">
    <source>
        <dbReference type="ARBA" id="ARBA00023125"/>
    </source>
</evidence>
<dbReference type="GO" id="GO:0000976">
    <property type="term" value="F:transcription cis-regulatory region binding"/>
    <property type="evidence" value="ECO:0007669"/>
    <property type="project" value="TreeGrafter"/>
</dbReference>
<dbReference type="GO" id="GO:0005829">
    <property type="term" value="C:cytosol"/>
    <property type="evidence" value="ECO:0007669"/>
    <property type="project" value="TreeGrafter"/>
</dbReference>
<evidence type="ECO:0000256" key="7">
    <source>
        <dbReference type="ARBA" id="ARBA00024867"/>
    </source>
</evidence>
<dbReference type="RefSeq" id="WP_050640868.1">
    <property type="nucleotide sequence ID" value="NZ_CABKUE010000008.1"/>
</dbReference>
<dbReference type="GO" id="GO:0000156">
    <property type="term" value="F:phosphorelay response regulator activity"/>
    <property type="evidence" value="ECO:0007669"/>
    <property type="project" value="TreeGrafter"/>
</dbReference>
<dbReference type="AlphaFoldDB" id="A0A174ES32"/>
<gene>
    <name evidence="12" type="primary">regX3_6</name>
    <name evidence="12" type="ORF">ERS852491_02106</name>
</gene>
<proteinExistence type="predicted"/>
<accession>A0A174ES32</accession>
<evidence type="ECO:0000256" key="1">
    <source>
        <dbReference type="ARBA" id="ARBA00018672"/>
    </source>
</evidence>
<dbReference type="CDD" id="cd17574">
    <property type="entry name" value="REC_OmpR"/>
    <property type="match status" value="1"/>
</dbReference>
<dbReference type="SMART" id="SM00448">
    <property type="entry name" value="REC"/>
    <property type="match status" value="1"/>
</dbReference>
<dbReference type="PANTHER" id="PTHR48111:SF21">
    <property type="entry name" value="DNA-BINDING DUAL MASTER TRANSCRIPTIONAL REGULATOR RPAA"/>
    <property type="match status" value="1"/>
</dbReference>
<feature type="domain" description="OmpR/PhoB-type" evidence="11">
    <location>
        <begin position="125"/>
        <end position="224"/>
    </location>
</feature>
<evidence type="ECO:0000313" key="12">
    <source>
        <dbReference type="EMBL" id="CUO40574.1"/>
    </source>
</evidence>
<dbReference type="Pfam" id="PF00486">
    <property type="entry name" value="Trans_reg_C"/>
    <property type="match status" value="1"/>
</dbReference>
<evidence type="ECO:0000313" key="13">
    <source>
        <dbReference type="Proteomes" id="UP000095544"/>
    </source>
</evidence>
<dbReference type="GO" id="GO:0032993">
    <property type="term" value="C:protein-DNA complex"/>
    <property type="evidence" value="ECO:0007669"/>
    <property type="project" value="TreeGrafter"/>
</dbReference>
<keyword evidence="4" id="KW-0805">Transcription regulation</keyword>
<dbReference type="Gene3D" id="1.10.10.10">
    <property type="entry name" value="Winged helix-like DNA-binding domain superfamily/Winged helix DNA-binding domain"/>
    <property type="match status" value="1"/>
</dbReference>
<dbReference type="STRING" id="39482.ERS852491_02106"/>
<evidence type="ECO:0000256" key="6">
    <source>
        <dbReference type="ARBA" id="ARBA00023163"/>
    </source>
</evidence>
<sequence length="226" mass="25817">MGKIILIIEDDKGLNQGVALALRKPDWKFLQAFSLKEGMEYWETAEVDMVLLDINLPDGSGYDFLGHVRTTSSVPVIMLTANDMEIDEVRGIEMGADDYITKPFSLMVLRARVERLFARLENDTGSRYEKGGYSFAFDRQVFEVLGNPIELSRTEQKLLRMFISHPGQTLTREILNEGIWQEGSDYIDENALSVAVGRLRKKLKRKEKESPIRTVYGIGYVWEKGE</sequence>
<dbReference type="Gene3D" id="6.10.250.690">
    <property type="match status" value="1"/>
</dbReference>
<evidence type="ECO:0000256" key="4">
    <source>
        <dbReference type="ARBA" id="ARBA00023015"/>
    </source>
</evidence>
<dbReference type="PROSITE" id="PS50110">
    <property type="entry name" value="RESPONSE_REGULATORY"/>
    <property type="match status" value="1"/>
</dbReference>
<dbReference type="InterPro" id="IPR001789">
    <property type="entry name" value="Sig_transdc_resp-reg_receiver"/>
</dbReference>
<dbReference type="EMBL" id="CYZU01000017">
    <property type="protein sequence ID" value="CUO40574.1"/>
    <property type="molecule type" value="Genomic_DNA"/>
</dbReference>
<dbReference type="InterPro" id="IPR011006">
    <property type="entry name" value="CheY-like_superfamily"/>
</dbReference>
<evidence type="ECO:0000256" key="2">
    <source>
        <dbReference type="ARBA" id="ARBA00022553"/>
    </source>
</evidence>
<dbReference type="InterPro" id="IPR039420">
    <property type="entry name" value="WalR-like"/>
</dbReference>
<protein>
    <recommendedName>
        <fullName evidence="1">Stage 0 sporulation protein A homolog</fullName>
    </recommendedName>
</protein>
<evidence type="ECO:0000259" key="11">
    <source>
        <dbReference type="PROSITE" id="PS51755"/>
    </source>
</evidence>
<name>A0A174ES32_9FIRM</name>
<dbReference type="InterPro" id="IPR001867">
    <property type="entry name" value="OmpR/PhoB-type_DNA-bd"/>
</dbReference>
<evidence type="ECO:0000256" key="8">
    <source>
        <dbReference type="PROSITE-ProRule" id="PRU00169"/>
    </source>
</evidence>
<dbReference type="Proteomes" id="UP000095544">
    <property type="component" value="Unassembled WGS sequence"/>
</dbReference>
<keyword evidence="5 9" id="KW-0238">DNA-binding</keyword>
<dbReference type="PROSITE" id="PS51755">
    <property type="entry name" value="OMPR_PHOB"/>
    <property type="match status" value="1"/>
</dbReference>
<feature type="modified residue" description="4-aspartylphosphate" evidence="8">
    <location>
        <position position="53"/>
    </location>
</feature>
<dbReference type="PANTHER" id="PTHR48111">
    <property type="entry name" value="REGULATOR OF RPOS"/>
    <property type="match status" value="1"/>
</dbReference>
<feature type="DNA-binding region" description="OmpR/PhoB-type" evidence="9">
    <location>
        <begin position="125"/>
        <end position="224"/>
    </location>
</feature>
<dbReference type="Pfam" id="PF00072">
    <property type="entry name" value="Response_reg"/>
    <property type="match status" value="1"/>
</dbReference>
<dbReference type="InterPro" id="IPR036388">
    <property type="entry name" value="WH-like_DNA-bd_sf"/>
</dbReference>
<keyword evidence="3" id="KW-0902">Two-component regulatory system</keyword>
<keyword evidence="2 8" id="KW-0597">Phosphoprotein</keyword>
<evidence type="ECO:0000256" key="3">
    <source>
        <dbReference type="ARBA" id="ARBA00023012"/>
    </source>
</evidence>